<dbReference type="EMBL" id="SMLB01000011">
    <property type="protein sequence ID" value="TDD70027.1"/>
    <property type="molecule type" value="Genomic_DNA"/>
</dbReference>
<evidence type="ECO:0000256" key="1">
    <source>
        <dbReference type="ARBA" id="ARBA00004202"/>
    </source>
</evidence>
<keyword evidence="9" id="KW-1185">Reference proteome</keyword>
<accession>A0A4V2YSJ3</accession>
<keyword evidence="4" id="KW-0547">Nucleotide-binding</keyword>
<dbReference type="SMART" id="SM00382">
    <property type="entry name" value="AAA"/>
    <property type="match status" value="1"/>
</dbReference>
<dbReference type="GO" id="GO:0005886">
    <property type="term" value="C:plasma membrane"/>
    <property type="evidence" value="ECO:0007669"/>
    <property type="project" value="UniProtKB-SubCell"/>
</dbReference>
<dbReference type="GO" id="GO:0046677">
    <property type="term" value="P:response to antibiotic"/>
    <property type="evidence" value="ECO:0007669"/>
    <property type="project" value="UniProtKB-KW"/>
</dbReference>
<dbReference type="InterPro" id="IPR003593">
    <property type="entry name" value="AAA+_ATPase"/>
</dbReference>
<dbReference type="Pfam" id="PF00005">
    <property type="entry name" value="ABC_tran"/>
    <property type="match status" value="1"/>
</dbReference>
<proteinExistence type="inferred from homology"/>
<name>A0A4V2YSJ3_9ACTN</name>
<dbReference type="InterPro" id="IPR003439">
    <property type="entry name" value="ABC_transporter-like_ATP-bd"/>
</dbReference>
<evidence type="ECO:0000313" key="9">
    <source>
        <dbReference type="Proteomes" id="UP000295217"/>
    </source>
</evidence>
<keyword evidence="3" id="KW-0813">Transport</keyword>
<dbReference type="InterPro" id="IPR050763">
    <property type="entry name" value="ABC_transporter_ATP-binding"/>
</dbReference>
<sequence length="299" mass="32425">MAEAPLIEIRQLTKRFGELTAVDSLDLTVRAGEIYGLLGPNGAGKSTTIRSLMGFVRPTAGHAGLLGGTAHDLALRARVGYVGGDVVLDRGLRAGELLRWYGDLRGGVGRARVGELCERLALDPGRRIGQLSSGNRQKVAIVQAFMHDPDVLVLDEPTAGLDPLLQRSVLQLVRDRRDAGAAVLFSSHLLPEVEDIADRVGILRTGRLVREDTIANLREIARHRLELRFATDLPPGLLDGVDGVAAVEVDGRTAQLVVDGSVAELVRRVAGYGVERIISHDDDLEDIFFTYYQAEEDAR</sequence>
<dbReference type="Proteomes" id="UP000295217">
    <property type="component" value="Unassembled WGS sequence"/>
</dbReference>
<dbReference type="GO" id="GO:0005524">
    <property type="term" value="F:ATP binding"/>
    <property type="evidence" value="ECO:0007669"/>
    <property type="project" value="UniProtKB-KW"/>
</dbReference>
<comment type="similarity">
    <text evidence="2">Belongs to the ABC transporter superfamily.</text>
</comment>
<comment type="subcellular location">
    <subcellularLocation>
        <location evidence="1">Cell membrane</location>
        <topology evidence="1">Peripheral membrane protein</topology>
    </subcellularLocation>
</comment>
<evidence type="ECO:0000256" key="2">
    <source>
        <dbReference type="ARBA" id="ARBA00005417"/>
    </source>
</evidence>
<dbReference type="CDD" id="cd03230">
    <property type="entry name" value="ABC_DR_subfamily_A"/>
    <property type="match status" value="1"/>
</dbReference>
<evidence type="ECO:0000256" key="6">
    <source>
        <dbReference type="ARBA" id="ARBA00023251"/>
    </source>
</evidence>
<protein>
    <submittedName>
        <fullName evidence="8">ABC transporter ATP-binding protein</fullName>
    </submittedName>
</protein>
<evidence type="ECO:0000256" key="5">
    <source>
        <dbReference type="ARBA" id="ARBA00022840"/>
    </source>
</evidence>
<comment type="caution">
    <text evidence="8">The sequence shown here is derived from an EMBL/GenBank/DDBJ whole genome shotgun (WGS) entry which is preliminary data.</text>
</comment>
<dbReference type="AlphaFoldDB" id="A0A4V2YSJ3"/>
<dbReference type="SUPFAM" id="SSF52540">
    <property type="entry name" value="P-loop containing nucleoside triphosphate hydrolases"/>
    <property type="match status" value="1"/>
</dbReference>
<feature type="domain" description="ABC transporter" evidence="7">
    <location>
        <begin position="7"/>
        <end position="230"/>
    </location>
</feature>
<evidence type="ECO:0000256" key="3">
    <source>
        <dbReference type="ARBA" id="ARBA00022448"/>
    </source>
</evidence>
<dbReference type="Gene3D" id="3.40.50.300">
    <property type="entry name" value="P-loop containing nucleotide triphosphate hydrolases"/>
    <property type="match status" value="1"/>
</dbReference>
<dbReference type="InterPro" id="IPR017871">
    <property type="entry name" value="ABC_transporter-like_CS"/>
</dbReference>
<evidence type="ECO:0000256" key="4">
    <source>
        <dbReference type="ARBA" id="ARBA00022741"/>
    </source>
</evidence>
<dbReference type="RefSeq" id="WP_132103117.1">
    <property type="nucleotide sequence ID" value="NZ_SMLB01000011.1"/>
</dbReference>
<evidence type="ECO:0000259" key="7">
    <source>
        <dbReference type="PROSITE" id="PS50893"/>
    </source>
</evidence>
<organism evidence="8 9">
    <name type="scientific">Jiangella aurantiaca</name>
    <dbReference type="NCBI Taxonomy" id="2530373"/>
    <lineage>
        <taxon>Bacteria</taxon>
        <taxon>Bacillati</taxon>
        <taxon>Actinomycetota</taxon>
        <taxon>Actinomycetes</taxon>
        <taxon>Jiangellales</taxon>
        <taxon>Jiangellaceae</taxon>
        <taxon>Jiangella</taxon>
    </lineage>
</organism>
<reference evidence="8 9" key="1">
    <citation type="submission" date="2019-02" db="EMBL/GenBank/DDBJ databases">
        <title>Draft genome sequences of novel Actinobacteria.</title>
        <authorList>
            <person name="Sahin N."/>
            <person name="Ay H."/>
            <person name="Saygin H."/>
        </authorList>
    </citation>
    <scope>NUCLEOTIDE SEQUENCE [LARGE SCALE GENOMIC DNA]</scope>
    <source>
        <strain evidence="8 9">8K307</strain>
    </source>
</reference>
<keyword evidence="5 8" id="KW-0067">ATP-binding</keyword>
<dbReference type="InterPro" id="IPR027417">
    <property type="entry name" value="P-loop_NTPase"/>
</dbReference>
<gene>
    <name evidence="8" type="ORF">E1262_10670</name>
</gene>
<dbReference type="OrthoDB" id="3452254at2"/>
<dbReference type="GO" id="GO:0016887">
    <property type="term" value="F:ATP hydrolysis activity"/>
    <property type="evidence" value="ECO:0007669"/>
    <property type="project" value="InterPro"/>
</dbReference>
<dbReference type="PROSITE" id="PS50893">
    <property type="entry name" value="ABC_TRANSPORTER_2"/>
    <property type="match status" value="1"/>
</dbReference>
<dbReference type="PANTHER" id="PTHR42711:SF5">
    <property type="entry name" value="ABC TRANSPORTER ATP-BINDING PROTEIN NATA"/>
    <property type="match status" value="1"/>
</dbReference>
<evidence type="ECO:0000313" key="8">
    <source>
        <dbReference type="EMBL" id="TDD70027.1"/>
    </source>
</evidence>
<dbReference type="PANTHER" id="PTHR42711">
    <property type="entry name" value="ABC TRANSPORTER ATP-BINDING PROTEIN"/>
    <property type="match status" value="1"/>
</dbReference>
<keyword evidence="6" id="KW-0046">Antibiotic resistance</keyword>
<dbReference type="PROSITE" id="PS00211">
    <property type="entry name" value="ABC_TRANSPORTER_1"/>
    <property type="match status" value="1"/>
</dbReference>